<reference evidence="10 11" key="1">
    <citation type="journal article" date="2022" name="Nat. Plants">
        <title>Genomes of leafy and leafless Platanthera orchids illuminate the evolution of mycoheterotrophy.</title>
        <authorList>
            <person name="Li M.H."/>
            <person name="Liu K.W."/>
            <person name="Li Z."/>
            <person name="Lu H.C."/>
            <person name="Ye Q.L."/>
            <person name="Zhang D."/>
            <person name="Wang J.Y."/>
            <person name="Li Y.F."/>
            <person name="Zhong Z.M."/>
            <person name="Liu X."/>
            <person name="Yu X."/>
            <person name="Liu D.K."/>
            <person name="Tu X.D."/>
            <person name="Liu B."/>
            <person name="Hao Y."/>
            <person name="Liao X.Y."/>
            <person name="Jiang Y.T."/>
            <person name="Sun W.H."/>
            <person name="Chen J."/>
            <person name="Chen Y.Q."/>
            <person name="Ai Y."/>
            <person name="Zhai J.W."/>
            <person name="Wu S.S."/>
            <person name="Zhou Z."/>
            <person name="Hsiao Y.Y."/>
            <person name="Wu W.L."/>
            <person name="Chen Y.Y."/>
            <person name="Lin Y.F."/>
            <person name="Hsu J.L."/>
            <person name="Li C.Y."/>
            <person name="Wang Z.W."/>
            <person name="Zhao X."/>
            <person name="Zhong W.Y."/>
            <person name="Ma X.K."/>
            <person name="Ma L."/>
            <person name="Huang J."/>
            <person name="Chen G.Z."/>
            <person name="Huang M.Z."/>
            <person name="Huang L."/>
            <person name="Peng D.H."/>
            <person name="Luo Y.B."/>
            <person name="Zou S.Q."/>
            <person name="Chen S.P."/>
            <person name="Lan S."/>
            <person name="Tsai W.C."/>
            <person name="Van de Peer Y."/>
            <person name="Liu Z.J."/>
        </authorList>
    </citation>
    <scope>NUCLEOTIDE SEQUENCE [LARGE SCALE GENOMIC DNA]</scope>
    <source>
        <strain evidence="10">Lor287</strain>
    </source>
</reference>
<evidence type="ECO:0000256" key="7">
    <source>
        <dbReference type="ARBA" id="ARBA00022946"/>
    </source>
</evidence>
<dbReference type="GO" id="GO:0005634">
    <property type="term" value="C:nucleus"/>
    <property type="evidence" value="ECO:0007669"/>
    <property type="project" value="TreeGrafter"/>
</dbReference>
<evidence type="ECO:0000256" key="4">
    <source>
        <dbReference type="ARBA" id="ARBA00022723"/>
    </source>
</evidence>
<sequence>MSSTLQARTGRHLQRYENHFRLVAGCIPYRLKQNVENPTGDLLSKLEVLMISSPKCHDLVFPKGGWENDEAMDEAASREALEEAGVRGIIHGTQRIVHSFLQDTLLGVWEFRSKSKQNLCGQEGACRGYMFALEVTEELAIWPEQSTHDRKWLNAWEAWKLCRYDWMREALNSLSVLITGKPVRLLAVPEISDSASLFFLVKPSGTECVDSAINAIC</sequence>
<evidence type="ECO:0000256" key="1">
    <source>
        <dbReference type="ARBA" id="ARBA00001946"/>
    </source>
</evidence>
<evidence type="ECO:0000313" key="11">
    <source>
        <dbReference type="Proteomes" id="UP001418222"/>
    </source>
</evidence>
<dbReference type="Gene3D" id="3.90.79.10">
    <property type="entry name" value="Nucleoside Triphosphate Pyrophosphohydrolase"/>
    <property type="match status" value="1"/>
</dbReference>
<comment type="subcellular location">
    <subcellularLocation>
        <location evidence="2">Mitochondrion</location>
    </subcellularLocation>
</comment>
<dbReference type="GO" id="GO:0046872">
    <property type="term" value="F:metal ion binding"/>
    <property type="evidence" value="ECO:0007669"/>
    <property type="project" value="UniProtKB-KW"/>
</dbReference>
<dbReference type="InterPro" id="IPR000086">
    <property type="entry name" value="NUDIX_hydrolase_dom"/>
</dbReference>
<dbReference type="InterPro" id="IPR020084">
    <property type="entry name" value="NUDIX_hydrolase_CS"/>
</dbReference>
<keyword evidence="6" id="KW-0460">Magnesium</keyword>
<evidence type="ECO:0000256" key="8">
    <source>
        <dbReference type="ARBA" id="ARBA00023128"/>
    </source>
</evidence>
<evidence type="ECO:0000259" key="9">
    <source>
        <dbReference type="PROSITE" id="PS51462"/>
    </source>
</evidence>
<dbReference type="CDD" id="cd04666">
    <property type="entry name" value="NUDIX_DIPP2_like_Nudt4"/>
    <property type="match status" value="1"/>
</dbReference>
<dbReference type="PANTHER" id="PTHR12629">
    <property type="entry name" value="DIPHOSPHOINOSITOL POLYPHOSPHATE PHOSPHOHYDROLASE"/>
    <property type="match status" value="1"/>
</dbReference>
<dbReference type="InterPro" id="IPR047198">
    <property type="entry name" value="DDP-like_NUDIX"/>
</dbReference>
<dbReference type="EMBL" id="JBBWWQ010000020">
    <property type="protein sequence ID" value="KAK8916113.1"/>
    <property type="molecule type" value="Genomic_DNA"/>
</dbReference>
<dbReference type="Pfam" id="PF00293">
    <property type="entry name" value="NUDIX"/>
    <property type="match status" value="1"/>
</dbReference>
<accession>A0AAP0AUX0</accession>
<dbReference type="GO" id="GO:0005739">
    <property type="term" value="C:mitochondrion"/>
    <property type="evidence" value="ECO:0007669"/>
    <property type="project" value="UniProtKB-SubCell"/>
</dbReference>
<keyword evidence="7" id="KW-0809">Transit peptide</keyword>
<evidence type="ECO:0000313" key="10">
    <source>
        <dbReference type="EMBL" id="KAK8916113.1"/>
    </source>
</evidence>
<dbReference type="FunFam" id="3.90.79.10:FF:000030">
    <property type="entry name" value="Nudix hydrolase 13 mitochondrial"/>
    <property type="match status" value="1"/>
</dbReference>
<comment type="similarity">
    <text evidence="3">Belongs to the Nudix hydrolase family.</text>
</comment>
<dbReference type="PROSITE" id="PS00893">
    <property type="entry name" value="NUDIX_BOX"/>
    <property type="match status" value="1"/>
</dbReference>
<gene>
    <name evidence="10" type="ORF">KSP39_PZI023192</name>
</gene>
<feature type="domain" description="Nudix hydrolase" evidence="9">
    <location>
        <begin position="19"/>
        <end position="175"/>
    </location>
</feature>
<comment type="caution">
    <text evidence="10">The sequence shown here is derived from an EMBL/GenBank/DDBJ whole genome shotgun (WGS) entry which is preliminary data.</text>
</comment>
<keyword evidence="4" id="KW-0479">Metal-binding</keyword>
<dbReference type="Proteomes" id="UP001418222">
    <property type="component" value="Unassembled WGS sequence"/>
</dbReference>
<dbReference type="SUPFAM" id="SSF55811">
    <property type="entry name" value="Nudix"/>
    <property type="match status" value="1"/>
</dbReference>
<dbReference type="PROSITE" id="PS51462">
    <property type="entry name" value="NUDIX"/>
    <property type="match status" value="1"/>
</dbReference>
<comment type="cofactor">
    <cofactor evidence="1">
        <name>Mg(2+)</name>
        <dbReference type="ChEBI" id="CHEBI:18420"/>
    </cofactor>
</comment>
<dbReference type="AlphaFoldDB" id="A0AAP0AUX0"/>
<keyword evidence="11" id="KW-1185">Reference proteome</keyword>
<protein>
    <recommendedName>
        <fullName evidence="9">Nudix hydrolase domain-containing protein</fullName>
    </recommendedName>
</protein>
<name>A0AAP0AUX0_9ASPA</name>
<evidence type="ECO:0000256" key="6">
    <source>
        <dbReference type="ARBA" id="ARBA00022842"/>
    </source>
</evidence>
<evidence type="ECO:0000256" key="5">
    <source>
        <dbReference type="ARBA" id="ARBA00022801"/>
    </source>
</evidence>
<keyword evidence="8" id="KW-0496">Mitochondrion</keyword>
<evidence type="ECO:0000256" key="3">
    <source>
        <dbReference type="ARBA" id="ARBA00005582"/>
    </source>
</evidence>
<dbReference type="PANTHER" id="PTHR12629:SF71">
    <property type="entry name" value="HYDROLASE 13, MITOCHONDRIAL, PUTATIVE, EXPRESSED-RELATED"/>
    <property type="match status" value="1"/>
</dbReference>
<dbReference type="InterPro" id="IPR015797">
    <property type="entry name" value="NUDIX_hydrolase-like_dom_sf"/>
</dbReference>
<keyword evidence="5" id="KW-0378">Hydrolase</keyword>
<evidence type="ECO:0000256" key="2">
    <source>
        <dbReference type="ARBA" id="ARBA00004173"/>
    </source>
</evidence>
<dbReference type="GO" id="GO:0016462">
    <property type="term" value="F:pyrophosphatase activity"/>
    <property type="evidence" value="ECO:0007669"/>
    <property type="project" value="InterPro"/>
</dbReference>
<organism evidence="10 11">
    <name type="scientific">Platanthera zijinensis</name>
    <dbReference type="NCBI Taxonomy" id="2320716"/>
    <lineage>
        <taxon>Eukaryota</taxon>
        <taxon>Viridiplantae</taxon>
        <taxon>Streptophyta</taxon>
        <taxon>Embryophyta</taxon>
        <taxon>Tracheophyta</taxon>
        <taxon>Spermatophyta</taxon>
        <taxon>Magnoliopsida</taxon>
        <taxon>Liliopsida</taxon>
        <taxon>Asparagales</taxon>
        <taxon>Orchidaceae</taxon>
        <taxon>Orchidoideae</taxon>
        <taxon>Orchideae</taxon>
        <taxon>Orchidinae</taxon>
        <taxon>Platanthera</taxon>
    </lineage>
</organism>
<proteinExistence type="inferred from homology"/>